<feature type="transmembrane region" description="Helical" evidence="1">
    <location>
        <begin position="37"/>
        <end position="55"/>
    </location>
</feature>
<proteinExistence type="predicted"/>
<dbReference type="AlphaFoldDB" id="A0A9D2AR38"/>
<gene>
    <name evidence="2" type="ORF">H9737_04020</name>
</gene>
<feature type="transmembrane region" description="Helical" evidence="1">
    <location>
        <begin position="12"/>
        <end position="31"/>
    </location>
</feature>
<evidence type="ECO:0000313" key="2">
    <source>
        <dbReference type="EMBL" id="HIX46840.1"/>
    </source>
</evidence>
<evidence type="ECO:0000256" key="1">
    <source>
        <dbReference type="SAM" id="Phobius"/>
    </source>
</evidence>
<feature type="transmembrane region" description="Helical" evidence="1">
    <location>
        <begin position="82"/>
        <end position="101"/>
    </location>
</feature>
<feature type="transmembrane region" description="Helical" evidence="1">
    <location>
        <begin position="175"/>
        <end position="200"/>
    </location>
</feature>
<comment type="caution">
    <text evidence="2">The sequence shown here is derived from an EMBL/GenBank/DDBJ whole genome shotgun (WGS) entry which is preliminary data.</text>
</comment>
<reference evidence="2" key="1">
    <citation type="journal article" date="2021" name="PeerJ">
        <title>Extensive microbial diversity within the chicken gut microbiome revealed by metagenomics and culture.</title>
        <authorList>
            <person name="Gilroy R."/>
            <person name="Ravi A."/>
            <person name="Getino M."/>
            <person name="Pursley I."/>
            <person name="Horton D.L."/>
            <person name="Alikhan N.F."/>
            <person name="Baker D."/>
            <person name="Gharbi K."/>
            <person name="Hall N."/>
            <person name="Watson M."/>
            <person name="Adriaenssens E.M."/>
            <person name="Foster-Nyarko E."/>
            <person name="Jarju S."/>
            <person name="Secka A."/>
            <person name="Antonio M."/>
            <person name="Oren A."/>
            <person name="Chaudhuri R.R."/>
            <person name="La Ragione R."/>
            <person name="Hildebrand F."/>
            <person name="Pallen M.J."/>
        </authorList>
    </citation>
    <scope>NUCLEOTIDE SEQUENCE</scope>
    <source>
        <strain evidence="2">26628</strain>
    </source>
</reference>
<keyword evidence="1" id="KW-0812">Transmembrane</keyword>
<dbReference type="Proteomes" id="UP000824249">
    <property type="component" value="Unassembled WGS sequence"/>
</dbReference>
<feature type="transmembrane region" description="Helical" evidence="1">
    <location>
        <begin position="142"/>
        <end position="163"/>
    </location>
</feature>
<dbReference type="EMBL" id="DXFD01000060">
    <property type="protein sequence ID" value="HIX46840.1"/>
    <property type="molecule type" value="Genomic_DNA"/>
</dbReference>
<protein>
    <submittedName>
        <fullName evidence="2">ABC-2 transporter permease</fullName>
    </submittedName>
</protein>
<dbReference type="Pfam" id="PF13346">
    <property type="entry name" value="ABC2_membrane_5"/>
    <property type="match status" value="1"/>
</dbReference>
<feature type="transmembrane region" description="Helical" evidence="1">
    <location>
        <begin position="107"/>
        <end position="130"/>
    </location>
</feature>
<keyword evidence="1" id="KW-1133">Transmembrane helix</keyword>
<keyword evidence="1" id="KW-0472">Membrane</keyword>
<sequence>MIGLLQKSWKNVRPVIGYYLFFCLLFFVVSAVGRDPLYFSVVGVLLAVAPSLASLSRDEADGWDAFAVAAGVSRARLALSRYLFALCCVAPAWAVSAALVFCAQDRLQALAVVLFFAGAGMIAASVMLPLCLRFGVEKARVLLIVVAILLFAAATTNGILFFGEGRGGAEGAPHFALPCAVLAAGVLAAAVSLLAGIRILQRKDL</sequence>
<reference evidence="2" key="2">
    <citation type="submission" date="2021-04" db="EMBL/GenBank/DDBJ databases">
        <authorList>
            <person name="Gilroy R."/>
        </authorList>
    </citation>
    <scope>NUCLEOTIDE SEQUENCE</scope>
    <source>
        <strain evidence="2">26628</strain>
    </source>
</reference>
<organism evidence="2 3">
    <name type="scientific">Candidatus Borkfalkia faecigallinarum</name>
    <dbReference type="NCBI Taxonomy" id="2838509"/>
    <lineage>
        <taxon>Bacteria</taxon>
        <taxon>Bacillati</taxon>
        <taxon>Bacillota</taxon>
        <taxon>Clostridia</taxon>
        <taxon>Christensenellales</taxon>
        <taxon>Christensenellaceae</taxon>
        <taxon>Candidatus Borkfalkia</taxon>
    </lineage>
</organism>
<name>A0A9D2AR38_9FIRM</name>
<accession>A0A9D2AR38</accession>
<evidence type="ECO:0000313" key="3">
    <source>
        <dbReference type="Proteomes" id="UP000824249"/>
    </source>
</evidence>
<dbReference type="InterPro" id="IPR025699">
    <property type="entry name" value="ABC2_memb-like"/>
</dbReference>